<feature type="compositionally biased region" description="Low complexity" evidence="1">
    <location>
        <begin position="782"/>
        <end position="795"/>
    </location>
</feature>
<name>A0A8H8CH01_PSICU</name>
<evidence type="ECO:0000313" key="3">
    <source>
        <dbReference type="EMBL" id="KAG5165962.1"/>
    </source>
</evidence>
<feature type="compositionally biased region" description="Low complexity" evidence="1">
    <location>
        <begin position="217"/>
        <end position="240"/>
    </location>
</feature>
<feature type="compositionally biased region" description="Basic and acidic residues" evidence="1">
    <location>
        <begin position="348"/>
        <end position="361"/>
    </location>
</feature>
<feature type="compositionally biased region" description="Pro residues" evidence="1">
    <location>
        <begin position="200"/>
        <end position="216"/>
    </location>
</feature>
<accession>A0A8H8CH01</accession>
<feature type="region of interest" description="Disordered" evidence="1">
    <location>
        <begin position="163"/>
        <end position="257"/>
    </location>
</feature>
<feature type="region of interest" description="Disordered" evidence="1">
    <location>
        <begin position="695"/>
        <end position="847"/>
    </location>
</feature>
<feature type="compositionally biased region" description="Low complexity" evidence="1">
    <location>
        <begin position="740"/>
        <end position="753"/>
    </location>
</feature>
<gene>
    <name evidence="3" type="ORF">JR316_009551</name>
</gene>
<evidence type="ECO:0000256" key="1">
    <source>
        <dbReference type="SAM" id="MobiDB-lite"/>
    </source>
</evidence>
<feature type="region of interest" description="Disordered" evidence="1">
    <location>
        <begin position="63"/>
        <end position="85"/>
    </location>
</feature>
<feature type="compositionally biased region" description="Pro residues" evidence="1">
    <location>
        <begin position="168"/>
        <end position="180"/>
    </location>
</feature>
<reference evidence="3" key="1">
    <citation type="submission" date="2021-02" db="EMBL/GenBank/DDBJ databases">
        <title>Psilocybe cubensis genome.</title>
        <authorList>
            <person name="Mckernan K.J."/>
            <person name="Crawford S."/>
            <person name="Trippe A."/>
            <person name="Kane L.T."/>
            <person name="Mclaughlin S."/>
        </authorList>
    </citation>
    <scope>NUCLEOTIDE SEQUENCE [LARGE SCALE GENOMIC DNA]</scope>
    <source>
        <strain evidence="3">MGC-MH-2018</strain>
    </source>
</reference>
<dbReference type="EMBL" id="JAFIQS010000009">
    <property type="protein sequence ID" value="KAG5165962.1"/>
    <property type="molecule type" value="Genomic_DNA"/>
</dbReference>
<evidence type="ECO:0000256" key="2">
    <source>
        <dbReference type="SAM" id="Phobius"/>
    </source>
</evidence>
<keyword evidence="2" id="KW-0812">Transmembrane</keyword>
<feature type="transmembrane region" description="Helical" evidence="2">
    <location>
        <begin position="12"/>
        <end position="31"/>
    </location>
</feature>
<comment type="caution">
    <text evidence="3">The sequence shown here is derived from an EMBL/GenBank/DDBJ whole genome shotgun (WGS) entry which is preliminary data.</text>
</comment>
<organism evidence="3">
    <name type="scientific">Psilocybe cubensis</name>
    <name type="common">Psychedelic mushroom</name>
    <name type="synonym">Stropharia cubensis</name>
    <dbReference type="NCBI Taxonomy" id="181762"/>
    <lineage>
        <taxon>Eukaryota</taxon>
        <taxon>Fungi</taxon>
        <taxon>Dikarya</taxon>
        <taxon>Basidiomycota</taxon>
        <taxon>Agaricomycotina</taxon>
        <taxon>Agaricomycetes</taxon>
        <taxon>Agaricomycetidae</taxon>
        <taxon>Agaricales</taxon>
        <taxon>Agaricineae</taxon>
        <taxon>Strophariaceae</taxon>
        <taxon>Psilocybe</taxon>
    </lineage>
</organism>
<keyword evidence="2" id="KW-1133">Transmembrane helix</keyword>
<feature type="compositionally biased region" description="Low complexity" evidence="1">
    <location>
        <begin position="181"/>
        <end position="199"/>
    </location>
</feature>
<feature type="compositionally biased region" description="Basic and acidic residues" evidence="1">
    <location>
        <begin position="76"/>
        <end position="85"/>
    </location>
</feature>
<feature type="compositionally biased region" description="Low complexity" evidence="1">
    <location>
        <begin position="803"/>
        <end position="822"/>
    </location>
</feature>
<protein>
    <submittedName>
        <fullName evidence="3">Uncharacterized protein</fullName>
    </submittedName>
</protein>
<feature type="region of interest" description="Disordered" evidence="1">
    <location>
        <begin position="344"/>
        <end position="373"/>
    </location>
</feature>
<keyword evidence="2" id="KW-0472">Membrane</keyword>
<sequence length="847" mass="91893">MLKQLCAAARRALAFVHPAILFVIIMALLIVECLDARAAVAGIGYYASSSGAGAGVDGVGDGAGNGVGNGDGGDEKDERERERARVEARRVRVRIHERGVQVRFGREPEREPEREREREVMGRGRRCMCVGGEREHARVRMRGVRSVRPRVSGESASRRADLGIPASIPAPTPNRIPTPTPNRISTPTRIPTPTLNPTRIPTPTPNPTRIPTPISIPTPIRNSIPTPNPNTTTNPHSNPNGRSGPLRKTKGGDGIKKKVEHRDVALQVDLRELESSSPTSTKLNVNDEENTLVGCRGECHGRGCGQNASNENEKKRVLESNVVEVKDVCVQVDPVELSGVKIEEEEEGKMKTARMEKGDDDRSGEEEGGQHESRIVELKDVYVQVDPPEIVPEVKVEFKDVALQVEPLEPLSETTIEVKTVEPCVESLPRTENDFVPGFHRKVEVKDVCTQVDLLESVSEINEENTPTELLLETKEQVPHEEYSLNPGKQREREHDVSLLQETPCNLGFLYESEEERSAQNVMDGGYIGMSILHPDTAVLFERTRATVKDDEEIPPDAFVDDVGVGTFEHERLMKTRVTPLGRSASRFSSTVYFRPTRSTSTSTSTSTISLPSVLNVTPIEIPDKADTANTQPSPGVVPPVSSTSEAGAAVRFAEEEPAIARLSKLPASFGVPIVEALYKHPNGEPANVLQSTMGESTTTITTPPASQCKSGAAVVETQHDDDRANGKGTPRVPASASASGTSLHPTTSTSTSRPHQPTRIPVPSRIGRPNHRNSKPVPVQSSHASESIAIAIDNNKNKNKNENAPAIPEPYSSTSYSSSSSQHVGTPAPTFWNPAPGLKVTIKAPR</sequence>
<dbReference type="AlphaFoldDB" id="A0A8H8CH01"/>
<proteinExistence type="predicted"/>